<evidence type="ECO:0000313" key="3">
    <source>
        <dbReference type="Proteomes" id="UP001153269"/>
    </source>
</evidence>
<gene>
    <name evidence="2" type="ORF">PLEPLA_LOCUS38018</name>
</gene>
<evidence type="ECO:0000256" key="1">
    <source>
        <dbReference type="SAM" id="MobiDB-lite"/>
    </source>
</evidence>
<feature type="region of interest" description="Disordered" evidence="1">
    <location>
        <begin position="82"/>
        <end position="105"/>
    </location>
</feature>
<organism evidence="2 3">
    <name type="scientific">Pleuronectes platessa</name>
    <name type="common">European plaice</name>
    <dbReference type="NCBI Taxonomy" id="8262"/>
    <lineage>
        <taxon>Eukaryota</taxon>
        <taxon>Metazoa</taxon>
        <taxon>Chordata</taxon>
        <taxon>Craniata</taxon>
        <taxon>Vertebrata</taxon>
        <taxon>Euteleostomi</taxon>
        <taxon>Actinopterygii</taxon>
        <taxon>Neopterygii</taxon>
        <taxon>Teleostei</taxon>
        <taxon>Neoteleostei</taxon>
        <taxon>Acanthomorphata</taxon>
        <taxon>Carangaria</taxon>
        <taxon>Pleuronectiformes</taxon>
        <taxon>Pleuronectoidei</taxon>
        <taxon>Pleuronectidae</taxon>
        <taxon>Pleuronectes</taxon>
    </lineage>
</organism>
<dbReference type="EMBL" id="CADEAL010004049">
    <property type="protein sequence ID" value="CAB1450329.1"/>
    <property type="molecule type" value="Genomic_DNA"/>
</dbReference>
<protein>
    <submittedName>
        <fullName evidence="2">Uncharacterized protein</fullName>
    </submittedName>
</protein>
<feature type="compositionally biased region" description="Basic and acidic residues" evidence="1">
    <location>
        <begin position="82"/>
        <end position="93"/>
    </location>
</feature>
<comment type="caution">
    <text evidence="2">The sequence shown here is derived from an EMBL/GenBank/DDBJ whole genome shotgun (WGS) entry which is preliminary data.</text>
</comment>
<reference evidence="2" key="1">
    <citation type="submission" date="2020-03" db="EMBL/GenBank/DDBJ databases">
        <authorList>
            <person name="Weist P."/>
        </authorList>
    </citation>
    <scope>NUCLEOTIDE SEQUENCE</scope>
</reference>
<sequence>MEMSSPSSQRHIWKITLKNAADKHLKSSPSCSSFSSVREHLDNPRLIKLLGAVVLPLRQETATSSRVKLDFTSVRALFNANDRSEHMSRRDGEQGPIEADGQKHDKTPHIAQSLPGAWSLELPLESPRQGALEVSITGTHRPPGTQANVSPLDYSSIHVMDVFGAKRAACTPHRSGSRWRWGLCSWSHRSPLRGRLPSWGDAWVPPVNFTAFIWPDEWLAALSAPLPAISSGSPERTACSFVSSVKSSPAIEGNGVQGAHKRSTHCPIPLLLYTSLKACSALYTPSPDTPHTRNRHGHTHARTYASQQSYPMCLLHTDGMPGETIRPSVRTLRLSPRFCVFFPPSPQGSSQTGSS</sequence>
<dbReference type="Proteomes" id="UP001153269">
    <property type="component" value="Unassembled WGS sequence"/>
</dbReference>
<evidence type="ECO:0000313" key="2">
    <source>
        <dbReference type="EMBL" id="CAB1450329.1"/>
    </source>
</evidence>
<proteinExistence type="predicted"/>
<dbReference type="AlphaFoldDB" id="A0A9N7Z699"/>
<name>A0A9N7Z699_PLEPL</name>
<keyword evidence="3" id="KW-1185">Reference proteome</keyword>
<accession>A0A9N7Z699</accession>